<comment type="caution">
    <text evidence="1">The sequence shown here is derived from an EMBL/GenBank/DDBJ whole genome shotgun (WGS) entry which is preliminary data.</text>
</comment>
<gene>
    <name evidence="1" type="ORF">BS47DRAFT_529477</name>
</gene>
<proteinExistence type="predicted"/>
<sequence>MAELGCSHRRKLWATRLERIPDTSSMVWVFINPCPIAPQASRGHPPRAVNPSVQSWELQVYVNVPVPRAEWANLERSGVSGDWVGGVSENGIGEGLDLMRKVFENVKQHCPHSFYLSF</sequence>
<reference evidence="1" key="1">
    <citation type="journal article" date="2020" name="Nat. Commun.">
        <title>Large-scale genome sequencing of mycorrhizal fungi provides insights into the early evolution of symbiotic traits.</title>
        <authorList>
            <person name="Miyauchi S."/>
            <person name="Kiss E."/>
            <person name="Kuo A."/>
            <person name="Drula E."/>
            <person name="Kohler A."/>
            <person name="Sanchez-Garcia M."/>
            <person name="Morin E."/>
            <person name="Andreopoulos B."/>
            <person name="Barry K.W."/>
            <person name="Bonito G."/>
            <person name="Buee M."/>
            <person name="Carver A."/>
            <person name="Chen C."/>
            <person name="Cichocki N."/>
            <person name="Clum A."/>
            <person name="Culley D."/>
            <person name="Crous P.W."/>
            <person name="Fauchery L."/>
            <person name="Girlanda M."/>
            <person name="Hayes R.D."/>
            <person name="Keri Z."/>
            <person name="LaButti K."/>
            <person name="Lipzen A."/>
            <person name="Lombard V."/>
            <person name="Magnuson J."/>
            <person name="Maillard F."/>
            <person name="Murat C."/>
            <person name="Nolan M."/>
            <person name="Ohm R.A."/>
            <person name="Pangilinan J."/>
            <person name="Pereira M.F."/>
            <person name="Perotto S."/>
            <person name="Peter M."/>
            <person name="Pfister S."/>
            <person name="Riley R."/>
            <person name="Sitrit Y."/>
            <person name="Stielow J.B."/>
            <person name="Szollosi G."/>
            <person name="Zifcakova L."/>
            <person name="Stursova M."/>
            <person name="Spatafora J.W."/>
            <person name="Tedersoo L."/>
            <person name="Vaario L.M."/>
            <person name="Yamada A."/>
            <person name="Yan M."/>
            <person name="Wang P."/>
            <person name="Xu J."/>
            <person name="Bruns T."/>
            <person name="Baldrian P."/>
            <person name="Vilgalys R."/>
            <person name="Dunand C."/>
            <person name="Henrissat B."/>
            <person name="Grigoriev I.V."/>
            <person name="Hibbett D."/>
            <person name="Nagy L.G."/>
            <person name="Martin F.M."/>
        </authorList>
    </citation>
    <scope>NUCLEOTIDE SEQUENCE</scope>
    <source>
        <strain evidence="1">UP504</strain>
    </source>
</reference>
<dbReference type="EMBL" id="MU128932">
    <property type="protein sequence ID" value="KAF9517387.1"/>
    <property type="molecule type" value="Genomic_DNA"/>
</dbReference>
<keyword evidence="2" id="KW-1185">Reference proteome</keyword>
<evidence type="ECO:0000313" key="1">
    <source>
        <dbReference type="EMBL" id="KAF9517387.1"/>
    </source>
</evidence>
<organism evidence="1 2">
    <name type="scientific">Hydnum rufescens UP504</name>
    <dbReference type="NCBI Taxonomy" id="1448309"/>
    <lineage>
        <taxon>Eukaryota</taxon>
        <taxon>Fungi</taxon>
        <taxon>Dikarya</taxon>
        <taxon>Basidiomycota</taxon>
        <taxon>Agaricomycotina</taxon>
        <taxon>Agaricomycetes</taxon>
        <taxon>Cantharellales</taxon>
        <taxon>Hydnaceae</taxon>
        <taxon>Hydnum</taxon>
    </lineage>
</organism>
<evidence type="ECO:0000313" key="2">
    <source>
        <dbReference type="Proteomes" id="UP000886523"/>
    </source>
</evidence>
<protein>
    <submittedName>
        <fullName evidence="1">Uncharacterized protein</fullName>
    </submittedName>
</protein>
<name>A0A9P6DXF1_9AGAM</name>
<accession>A0A9P6DXF1</accession>
<dbReference type="AlphaFoldDB" id="A0A9P6DXF1"/>
<dbReference type="Proteomes" id="UP000886523">
    <property type="component" value="Unassembled WGS sequence"/>
</dbReference>